<accession>A0A840EQ30</accession>
<dbReference type="Pfam" id="PF01712">
    <property type="entry name" value="dNK"/>
    <property type="match status" value="1"/>
</dbReference>
<feature type="binding site" evidence="7">
    <location>
        <position position="79"/>
    </location>
    <ligand>
        <name>substrate</name>
    </ligand>
</feature>
<proteinExistence type="inferred from homology"/>
<evidence type="ECO:0000256" key="8">
    <source>
        <dbReference type="PIRSR" id="PIRSR000705-3"/>
    </source>
</evidence>
<feature type="binding site" evidence="7">
    <location>
        <position position="84"/>
    </location>
    <ligand>
        <name>substrate</name>
    </ligand>
</feature>
<dbReference type="GO" id="GO:0019136">
    <property type="term" value="F:deoxynucleoside kinase activity"/>
    <property type="evidence" value="ECO:0007669"/>
    <property type="project" value="InterPro"/>
</dbReference>
<feature type="binding site" evidence="7">
    <location>
        <position position="54"/>
    </location>
    <ligand>
        <name>substrate</name>
    </ligand>
</feature>
<dbReference type="PANTHER" id="PTHR10513">
    <property type="entry name" value="DEOXYNUCLEOSIDE KINASE"/>
    <property type="match status" value="1"/>
</dbReference>
<protein>
    <recommendedName>
        <fullName evidence="9">Deoxynucleoside kinase domain-containing protein</fullName>
    </recommendedName>
</protein>
<evidence type="ECO:0000256" key="5">
    <source>
        <dbReference type="ARBA" id="ARBA00022840"/>
    </source>
</evidence>
<dbReference type="FunFam" id="3.40.50.300:FF:000659">
    <property type="entry name" value="Deoxyguanosine kinase"/>
    <property type="match status" value="1"/>
</dbReference>
<feature type="binding site" evidence="7">
    <location>
        <position position="145"/>
    </location>
    <ligand>
        <name>substrate</name>
    </ligand>
</feature>
<evidence type="ECO:0000259" key="9">
    <source>
        <dbReference type="Pfam" id="PF01712"/>
    </source>
</evidence>
<evidence type="ECO:0000313" key="11">
    <source>
        <dbReference type="Proteomes" id="UP000553034"/>
    </source>
</evidence>
<gene>
    <name evidence="10" type="ORF">GGR32_000983</name>
</gene>
<keyword evidence="5 8" id="KW-0067">ATP-binding</keyword>
<feature type="binding site" evidence="7">
    <location>
        <position position="31"/>
    </location>
    <ligand>
        <name>substrate</name>
    </ligand>
</feature>
<keyword evidence="2" id="KW-0808">Transferase</keyword>
<evidence type="ECO:0000256" key="6">
    <source>
        <dbReference type="PIRSR" id="PIRSR000705-1"/>
    </source>
</evidence>
<name>A0A840EQ30_9FLAO</name>
<keyword evidence="3 8" id="KW-0547">Nucleotide-binding</keyword>
<feature type="domain" description="Deoxynucleoside kinase" evidence="9">
    <location>
        <begin position="3"/>
        <end position="197"/>
    </location>
</feature>
<comment type="similarity">
    <text evidence="1">Belongs to the DCK/DGK family.</text>
</comment>
<dbReference type="PIRSF" id="PIRSF000705">
    <property type="entry name" value="DNK"/>
    <property type="match status" value="1"/>
</dbReference>
<dbReference type="EMBL" id="JACIFO010000003">
    <property type="protein sequence ID" value="MBB4118703.1"/>
    <property type="molecule type" value="Genomic_DNA"/>
</dbReference>
<dbReference type="PANTHER" id="PTHR10513:SF35">
    <property type="entry name" value="DEOXYADENOSINE KINASE"/>
    <property type="match status" value="1"/>
</dbReference>
<comment type="caution">
    <text evidence="10">The sequence shown here is derived from an EMBL/GenBank/DDBJ whole genome shotgun (WGS) entry which is preliminary data.</text>
</comment>
<dbReference type="GO" id="GO:0005737">
    <property type="term" value="C:cytoplasm"/>
    <property type="evidence" value="ECO:0007669"/>
    <property type="project" value="TreeGrafter"/>
</dbReference>
<sequence>MHIAVAGNIGAGKTTLTKLLAKHYNWEPHFEDVLENPYLEDFYDQMERWSFNLQIYFLNSRFRQILEIRESGKTIIQDRTIYEDAYIFAPNLHAMGLMTNRDFQNYSSLFDLMESVTKSPDLLIYLRSSIPNLVGQIHKRGREYENSISIDYLSRLNERYEAWIQEYDKGNLLIIDVDNVNFVDNPEDLGNIINKIDGELHGLFM</sequence>
<dbReference type="GO" id="GO:0005524">
    <property type="term" value="F:ATP binding"/>
    <property type="evidence" value="ECO:0007669"/>
    <property type="project" value="UniProtKB-KW"/>
</dbReference>
<dbReference type="AlphaFoldDB" id="A0A840EQ30"/>
<dbReference type="InterPro" id="IPR031314">
    <property type="entry name" value="DNK_dom"/>
</dbReference>
<evidence type="ECO:0000256" key="1">
    <source>
        <dbReference type="ARBA" id="ARBA00007420"/>
    </source>
</evidence>
<dbReference type="SUPFAM" id="SSF52540">
    <property type="entry name" value="P-loop containing nucleoside triphosphate hydrolases"/>
    <property type="match status" value="1"/>
</dbReference>
<keyword evidence="4" id="KW-0418">Kinase</keyword>
<evidence type="ECO:0000256" key="7">
    <source>
        <dbReference type="PIRSR" id="PIRSR000705-2"/>
    </source>
</evidence>
<dbReference type="InterPro" id="IPR050566">
    <property type="entry name" value="Deoxyribonucleoside_kinase"/>
</dbReference>
<dbReference type="CDD" id="cd01673">
    <property type="entry name" value="dNK"/>
    <property type="match status" value="1"/>
</dbReference>
<evidence type="ECO:0000256" key="4">
    <source>
        <dbReference type="ARBA" id="ARBA00022777"/>
    </source>
</evidence>
<evidence type="ECO:0000313" key="10">
    <source>
        <dbReference type="EMBL" id="MBB4118703.1"/>
    </source>
</evidence>
<feature type="binding site" evidence="7">
    <location>
        <position position="43"/>
    </location>
    <ligand>
        <name>substrate</name>
    </ligand>
</feature>
<dbReference type="InterPro" id="IPR027417">
    <property type="entry name" value="P-loop_NTPase"/>
</dbReference>
<keyword evidence="11" id="KW-1185">Reference proteome</keyword>
<evidence type="ECO:0000256" key="3">
    <source>
        <dbReference type="ARBA" id="ARBA00022741"/>
    </source>
</evidence>
<evidence type="ECO:0000256" key="2">
    <source>
        <dbReference type="ARBA" id="ARBA00022679"/>
    </source>
</evidence>
<dbReference type="InterPro" id="IPR002624">
    <property type="entry name" value="DCK/DGK"/>
</dbReference>
<feature type="binding site" evidence="8">
    <location>
        <begin position="7"/>
        <end position="15"/>
    </location>
    <ligand>
        <name>ATP</name>
        <dbReference type="ChEBI" id="CHEBI:30616"/>
    </ligand>
</feature>
<dbReference type="Proteomes" id="UP000553034">
    <property type="component" value="Unassembled WGS sequence"/>
</dbReference>
<organism evidence="10 11">
    <name type="scientific">Mesonia hippocampi</name>
    <dbReference type="NCBI Taxonomy" id="1628250"/>
    <lineage>
        <taxon>Bacteria</taxon>
        <taxon>Pseudomonadati</taxon>
        <taxon>Bacteroidota</taxon>
        <taxon>Flavobacteriia</taxon>
        <taxon>Flavobacteriales</taxon>
        <taxon>Flavobacteriaceae</taxon>
        <taxon>Mesonia</taxon>
    </lineage>
</organism>
<feature type="active site" description="Proton acceptor" evidence="6">
    <location>
        <position position="78"/>
    </location>
</feature>
<dbReference type="Gene3D" id="3.40.50.300">
    <property type="entry name" value="P-loop containing nucleotide triphosphate hydrolases"/>
    <property type="match status" value="1"/>
</dbReference>
<reference evidence="10 11" key="1">
    <citation type="submission" date="2020-08" db="EMBL/GenBank/DDBJ databases">
        <title>Genomic Encyclopedia of Type Strains, Phase IV (KMG-IV): sequencing the most valuable type-strain genomes for metagenomic binning, comparative biology and taxonomic classification.</title>
        <authorList>
            <person name="Goeker M."/>
        </authorList>
    </citation>
    <scope>NUCLEOTIDE SEQUENCE [LARGE SCALE GENOMIC DNA]</scope>
    <source>
        <strain evidence="10 11">DSM 29568</strain>
    </source>
</reference>
<dbReference type="RefSeq" id="WP_183477033.1">
    <property type="nucleotide sequence ID" value="NZ_JACIFO010000003.1"/>
</dbReference>